<keyword evidence="2" id="KW-0238">DNA-binding</keyword>
<evidence type="ECO:0000313" key="6">
    <source>
        <dbReference type="Proteomes" id="UP000824209"/>
    </source>
</evidence>
<name>A0A9D2S2C4_9FIRM</name>
<proteinExistence type="predicted"/>
<dbReference type="Proteomes" id="UP000824209">
    <property type="component" value="Unassembled WGS sequence"/>
</dbReference>
<sequence length="152" mass="17604">MEQQDDLGKYVMNLSHQLRRRIDAGMASIGITGMQARVLHFILRKSAEKEVFQRDIEIEFNLRRPSATGILHLMEQNGLVIRESVAHDARLKKLVPTEKAFCVSEQVDQQLAAIEKDLCQGLKRDDRILFRGLCLRMEENLAVTEKKEEKEW</sequence>
<evidence type="ECO:0000313" key="5">
    <source>
        <dbReference type="EMBL" id="HJB40804.1"/>
    </source>
</evidence>
<dbReference type="InterPro" id="IPR000835">
    <property type="entry name" value="HTH_MarR-typ"/>
</dbReference>
<keyword evidence="1" id="KW-0805">Transcription regulation</keyword>
<dbReference type="GO" id="GO:0003700">
    <property type="term" value="F:DNA-binding transcription factor activity"/>
    <property type="evidence" value="ECO:0007669"/>
    <property type="project" value="InterPro"/>
</dbReference>
<accession>A0A9D2S2C4</accession>
<dbReference type="AlphaFoldDB" id="A0A9D2S2C4"/>
<dbReference type="PANTHER" id="PTHR42756">
    <property type="entry name" value="TRANSCRIPTIONAL REGULATOR, MARR"/>
    <property type="match status" value="1"/>
</dbReference>
<dbReference type="InterPro" id="IPR036390">
    <property type="entry name" value="WH_DNA-bd_sf"/>
</dbReference>
<dbReference type="SMART" id="SM00347">
    <property type="entry name" value="HTH_MARR"/>
    <property type="match status" value="1"/>
</dbReference>
<reference evidence="5" key="2">
    <citation type="submission" date="2021-04" db="EMBL/GenBank/DDBJ databases">
        <authorList>
            <person name="Gilroy R."/>
        </authorList>
    </citation>
    <scope>NUCLEOTIDE SEQUENCE</scope>
    <source>
        <strain evidence="5">ChiBcec8-14828</strain>
    </source>
</reference>
<dbReference type="Pfam" id="PF12802">
    <property type="entry name" value="MarR_2"/>
    <property type="match status" value="1"/>
</dbReference>
<dbReference type="Gene3D" id="1.10.10.10">
    <property type="entry name" value="Winged helix-like DNA-binding domain superfamily/Winged helix DNA-binding domain"/>
    <property type="match status" value="1"/>
</dbReference>
<protein>
    <submittedName>
        <fullName evidence="5">MarR family transcriptional regulator</fullName>
    </submittedName>
</protein>
<evidence type="ECO:0000256" key="3">
    <source>
        <dbReference type="ARBA" id="ARBA00023163"/>
    </source>
</evidence>
<dbReference type="PANTHER" id="PTHR42756:SF1">
    <property type="entry name" value="TRANSCRIPTIONAL REPRESSOR OF EMRAB OPERON"/>
    <property type="match status" value="1"/>
</dbReference>
<organism evidence="5 6">
    <name type="scientific">Candidatus Ruthenibacterium avium</name>
    <dbReference type="NCBI Taxonomy" id="2838751"/>
    <lineage>
        <taxon>Bacteria</taxon>
        <taxon>Bacillati</taxon>
        <taxon>Bacillota</taxon>
        <taxon>Clostridia</taxon>
        <taxon>Eubacteriales</taxon>
        <taxon>Oscillospiraceae</taxon>
        <taxon>Ruthenibacterium</taxon>
    </lineage>
</organism>
<evidence type="ECO:0000256" key="2">
    <source>
        <dbReference type="ARBA" id="ARBA00023125"/>
    </source>
</evidence>
<dbReference type="PROSITE" id="PS50995">
    <property type="entry name" value="HTH_MARR_2"/>
    <property type="match status" value="1"/>
</dbReference>
<keyword evidence="3" id="KW-0804">Transcription</keyword>
<dbReference type="EMBL" id="DWYA01000096">
    <property type="protein sequence ID" value="HJB40804.1"/>
    <property type="molecule type" value="Genomic_DNA"/>
</dbReference>
<dbReference type="SUPFAM" id="SSF46785">
    <property type="entry name" value="Winged helix' DNA-binding domain"/>
    <property type="match status" value="1"/>
</dbReference>
<evidence type="ECO:0000259" key="4">
    <source>
        <dbReference type="PROSITE" id="PS50995"/>
    </source>
</evidence>
<comment type="caution">
    <text evidence="5">The sequence shown here is derived from an EMBL/GenBank/DDBJ whole genome shotgun (WGS) entry which is preliminary data.</text>
</comment>
<dbReference type="GO" id="GO:0003677">
    <property type="term" value="F:DNA binding"/>
    <property type="evidence" value="ECO:0007669"/>
    <property type="project" value="UniProtKB-KW"/>
</dbReference>
<reference evidence="5" key="1">
    <citation type="journal article" date="2021" name="PeerJ">
        <title>Extensive microbial diversity within the chicken gut microbiome revealed by metagenomics and culture.</title>
        <authorList>
            <person name="Gilroy R."/>
            <person name="Ravi A."/>
            <person name="Getino M."/>
            <person name="Pursley I."/>
            <person name="Horton D.L."/>
            <person name="Alikhan N.F."/>
            <person name="Baker D."/>
            <person name="Gharbi K."/>
            <person name="Hall N."/>
            <person name="Watson M."/>
            <person name="Adriaenssens E.M."/>
            <person name="Foster-Nyarko E."/>
            <person name="Jarju S."/>
            <person name="Secka A."/>
            <person name="Antonio M."/>
            <person name="Oren A."/>
            <person name="Chaudhuri R.R."/>
            <person name="La Ragione R."/>
            <person name="Hildebrand F."/>
            <person name="Pallen M.J."/>
        </authorList>
    </citation>
    <scope>NUCLEOTIDE SEQUENCE</scope>
    <source>
        <strain evidence="5">ChiBcec8-14828</strain>
    </source>
</reference>
<feature type="domain" description="HTH marR-type" evidence="4">
    <location>
        <begin position="4"/>
        <end position="139"/>
    </location>
</feature>
<gene>
    <name evidence="5" type="ORF">H9943_10480</name>
</gene>
<evidence type="ECO:0000256" key="1">
    <source>
        <dbReference type="ARBA" id="ARBA00023015"/>
    </source>
</evidence>
<dbReference type="InterPro" id="IPR036388">
    <property type="entry name" value="WH-like_DNA-bd_sf"/>
</dbReference>